<comment type="caution">
    <text evidence="1">The sequence shown here is derived from an EMBL/GenBank/DDBJ whole genome shotgun (WGS) entry which is preliminary data.</text>
</comment>
<sequence>MKSTLFVSEFNSASNDDLKETNKDIVNVWNLVHLFSELLVSLKQDLCSDRNTTNDTQIDLLLEQTEEGLQASKENFLLTFTTETFKKFFSELIQYIQESFQIMSIIFKSNNPIGSNIGFYQILQEFDGSDEILVTESHWIPTVSDPASDFFTWIILKSDVDYTKLSLKYSSVSTILDKIAEQFGTDGPHMLIYLRQKEMSDKNFHLTEQLGTYVRSTTTAVYDINEFSSQLYMHNLDHNDYIFLAATL</sequence>
<dbReference type="EMBL" id="CAJNOR010001527">
    <property type="protein sequence ID" value="CAF1158020.1"/>
    <property type="molecule type" value="Genomic_DNA"/>
</dbReference>
<name>A0A814T760_ADIRI</name>
<evidence type="ECO:0000313" key="1">
    <source>
        <dbReference type="EMBL" id="CAF1158020.1"/>
    </source>
</evidence>
<dbReference type="AlphaFoldDB" id="A0A814T760"/>
<gene>
    <name evidence="1" type="ORF">XAT740_LOCUS21324</name>
</gene>
<keyword evidence="2" id="KW-1185">Reference proteome</keyword>
<reference evidence="1" key="1">
    <citation type="submission" date="2021-02" db="EMBL/GenBank/DDBJ databases">
        <authorList>
            <person name="Nowell W R."/>
        </authorList>
    </citation>
    <scope>NUCLEOTIDE SEQUENCE</scope>
</reference>
<proteinExistence type="predicted"/>
<organism evidence="1 2">
    <name type="scientific">Adineta ricciae</name>
    <name type="common">Rotifer</name>
    <dbReference type="NCBI Taxonomy" id="249248"/>
    <lineage>
        <taxon>Eukaryota</taxon>
        <taxon>Metazoa</taxon>
        <taxon>Spiralia</taxon>
        <taxon>Gnathifera</taxon>
        <taxon>Rotifera</taxon>
        <taxon>Eurotatoria</taxon>
        <taxon>Bdelloidea</taxon>
        <taxon>Adinetida</taxon>
        <taxon>Adinetidae</taxon>
        <taxon>Adineta</taxon>
    </lineage>
</organism>
<evidence type="ECO:0000313" key="2">
    <source>
        <dbReference type="Proteomes" id="UP000663828"/>
    </source>
</evidence>
<protein>
    <submittedName>
        <fullName evidence="1">Uncharacterized protein</fullName>
    </submittedName>
</protein>
<accession>A0A814T760</accession>
<dbReference type="Proteomes" id="UP000663828">
    <property type="component" value="Unassembled WGS sequence"/>
</dbReference>